<proteinExistence type="predicted"/>
<keyword evidence="2" id="KW-1185">Reference proteome</keyword>
<evidence type="ECO:0000313" key="2">
    <source>
        <dbReference type="Proteomes" id="UP001500518"/>
    </source>
</evidence>
<gene>
    <name evidence="1" type="ORF">GCM10023208_34660</name>
</gene>
<sequence length="108" mass="11599">MTKLYYDAGAWTVPGQQSREACRVDLPNSPAELAIWLNDRGVRPNVAAASADAPKADVAAASEDPIAIGDWILDRATPAQIEQLFAMIGARFHELRTAAERRRAGGAP</sequence>
<organism evidence="1 2">
    <name type="scientific">Erythrobacter westpacificensis</name>
    <dbReference type="NCBI Taxonomy" id="1055231"/>
    <lineage>
        <taxon>Bacteria</taxon>
        <taxon>Pseudomonadati</taxon>
        <taxon>Pseudomonadota</taxon>
        <taxon>Alphaproteobacteria</taxon>
        <taxon>Sphingomonadales</taxon>
        <taxon>Erythrobacteraceae</taxon>
        <taxon>Erythrobacter/Porphyrobacter group</taxon>
        <taxon>Erythrobacter</taxon>
    </lineage>
</organism>
<protein>
    <submittedName>
        <fullName evidence="1">Uncharacterized protein</fullName>
    </submittedName>
</protein>
<reference evidence="2" key="1">
    <citation type="journal article" date="2019" name="Int. J. Syst. Evol. Microbiol.">
        <title>The Global Catalogue of Microorganisms (GCM) 10K type strain sequencing project: providing services to taxonomists for standard genome sequencing and annotation.</title>
        <authorList>
            <consortium name="The Broad Institute Genomics Platform"/>
            <consortium name="The Broad Institute Genome Sequencing Center for Infectious Disease"/>
            <person name="Wu L."/>
            <person name="Ma J."/>
        </authorList>
    </citation>
    <scope>NUCLEOTIDE SEQUENCE [LARGE SCALE GENOMIC DNA]</scope>
    <source>
        <strain evidence="2">JCM 18014</strain>
    </source>
</reference>
<evidence type="ECO:0000313" key="1">
    <source>
        <dbReference type="EMBL" id="GAA5063553.1"/>
    </source>
</evidence>
<accession>A0ABP9KQG5</accession>
<dbReference type="EMBL" id="BAABHV010000036">
    <property type="protein sequence ID" value="GAA5063553.1"/>
    <property type="molecule type" value="Genomic_DNA"/>
</dbReference>
<comment type="caution">
    <text evidence="1">The sequence shown here is derived from an EMBL/GenBank/DDBJ whole genome shotgun (WGS) entry which is preliminary data.</text>
</comment>
<name>A0ABP9KQG5_9SPHN</name>
<dbReference type="RefSeq" id="WP_346034146.1">
    <property type="nucleotide sequence ID" value="NZ_BAABHV010000036.1"/>
</dbReference>
<dbReference type="Proteomes" id="UP001500518">
    <property type="component" value="Unassembled WGS sequence"/>
</dbReference>